<comment type="subunit">
    <text evidence="9">Homodimer, forms a heterotetramer with a Cas1 homodimer.</text>
</comment>
<evidence type="ECO:0000256" key="8">
    <source>
        <dbReference type="ARBA" id="ARBA00023118"/>
    </source>
</evidence>
<dbReference type="InterPro" id="IPR019199">
    <property type="entry name" value="Virulence_VapD/CRISPR_Cas2"/>
</dbReference>
<feature type="coiled-coil region" evidence="10">
    <location>
        <begin position="35"/>
        <end position="62"/>
    </location>
</feature>
<dbReference type="InterPro" id="IPR021127">
    <property type="entry name" value="CRISPR_associated_Cas2"/>
</dbReference>
<dbReference type="AlphaFoldDB" id="A0A3E4LJV9"/>
<evidence type="ECO:0000256" key="5">
    <source>
        <dbReference type="ARBA" id="ARBA00022759"/>
    </source>
</evidence>
<dbReference type="RefSeq" id="WP_117688633.1">
    <property type="nucleotide sequence ID" value="NZ_DXNI01000091.1"/>
</dbReference>
<dbReference type="GO" id="GO:0043571">
    <property type="term" value="P:maintenance of CRISPR repeat elements"/>
    <property type="evidence" value="ECO:0007669"/>
    <property type="project" value="UniProtKB-UniRule"/>
</dbReference>
<dbReference type="SUPFAM" id="SSF143430">
    <property type="entry name" value="TTP0101/SSO1404-like"/>
    <property type="match status" value="1"/>
</dbReference>
<dbReference type="Pfam" id="PF09827">
    <property type="entry name" value="CRISPR_Cas2"/>
    <property type="match status" value="1"/>
</dbReference>
<proteinExistence type="inferred from homology"/>
<dbReference type="EC" id="3.1.-.-" evidence="9"/>
<organism evidence="11 12">
    <name type="scientific">[Ruminococcus] lactaris</name>
    <dbReference type="NCBI Taxonomy" id="46228"/>
    <lineage>
        <taxon>Bacteria</taxon>
        <taxon>Bacillati</taxon>
        <taxon>Bacillota</taxon>
        <taxon>Clostridia</taxon>
        <taxon>Lachnospirales</taxon>
        <taxon>Lachnospiraceae</taxon>
        <taxon>Mediterraneibacter</taxon>
    </lineage>
</organism>
<evidence type="ECO:0000256" key="3">
    <source>
        <dbReference type="ARBA" id="ARBA00022722"/>
    </source>
</evidence>
<evidence type="ECO:0000256" key="7">
    <source>
        <dbReference type="ARBA" id="ARBA00022842"/>
    </source>
</evidence>
<keyword evidence="3 9" id="KW-0540">Nuclease</keyword>
<comment type="cofactor">
    <cofactor evidence="1 9">
        <name>Mg(2+)</name>
        <dbReference type="ChEBI" id="CHEBI:18420"/>
    </cofactor>
</comment>
<evidence type="ECO:0000313" key="12">
    <source>
        <dbReference type="Proteomes" id="UP000260793"/>
    </source>
</evidence>
<comment type="function">
    <text evidence="9">CRISPR (clustered regularly interspaced short palindromic repeat), is an adaptive immune system that provides protection against mobile genetic elements (viruses, transposable elements and conjugative plasmids). CRISPR clusters contain sequences complementary to antecedent mobile elements and target invading nucleic acids. CRISPR clusters are transcribed and processed into CRISPR RNA (crRNA). Functions as a ssRNA-specific endoribonuclease. Involved in the integration of spacer DNA into the CRISPR cassette.</text>
</comment>
<comment type="similarity">
    <text evidence="2 9">Belongs to the CRISPR-associated endoribonuclease Cas2 protein family.</text>
</comment>
<keyword evidence="4 9" id="KW-0479">Metal-binding</keyword>
<dbReference type="NCBIfam" id="TIGR01573">
    <property type="entry name" value="cas2"/>
    <property type="match status" value="1"/>
</dbReference>
<evidence type="ECO:0000313" key="11">
    <source>
        <dbReference type="EMBL" id="RGK37322.1"/>
    </source>
</evidence>
<sequence>MFVILVYDVKAKRNNKILKTCRKYLRHVQKSVFEGNLTEAKLKRLKNELKKISNEKEDSIIIYRFETLKYSSKEVLGTYEEDSVFL</sequence>
<dbReference type="EMBL" id="QSQN01000041">
    <property type="protein sequence ID" value="RGK37322.1"/>
    <property type="molecule type" value="Genomic_DNA"/>
</dbReference>
<evidence type="ECO:0000256" key="2">
    <source>
        <dbReference type="ARBA" id="ARBA00009959"/>
    </source>
</evidence>
<feature type="binding site" evidence="9">
    <location>
        <position position="8"/>
    </location>
    <ligand>
        <name>Mg(2+)</name>
        <dbReference type="ChEBI" id="CHEBI:18420"/>
        <note>catalytic</note>
    </ligand>
</feature>
<keyword evidence="5 9" id="KW-0255">Endonuclease</keyword>
<evidence type="ECO:0000256" key="10">
    <source>
        <dbReference type="SAM" id="Coils"/>
    </source>
</evidence>
<dbReference type="GO" id="GO:0051607">
    <property type="term" value="P:defense response to virus"/>
    <property type="evidence" value="ECO:0007669"/>
    <property type="project" value="UniProtKB-UniRule"/>
</dbReference>
<keyword evidence="7 9" id="KW-0460">Magnesium</keyword>
<dbReference type="Proteomes" id="UP000260793">
    <property type="component" value="Unassembled WGS sequence"/>
</dbReference>
<evidence type="ECO:0000256" key="1">
    <source>
        <dbReference type="ARBA" id="ARBA00001946"/>
    </source>
</evidence>
<keyword evidence="6 9" id="KW-0378">Hydrolase</keyword>
<keyword evidence="8 9" id="KW-0051">Antiviral defense</keyword>
<dbReference type="PANTHER" id="PTHR34405:SF1">
    <property type="entry name" value="CRISPR-ASSOCIATED ENDORIBONUCLEASE CAS2"/>
    <property type="match status" value="1"/>
</dbReference>
<protein>
    <recommendedName>
        <fullName evidence="9">CRISPR-associated endoribonuclease Cas2</fullName>
        <ecNumber evidence="9">3.1.-.-</ecNumber>
    </recommendedName>
</protein>
<keyword evidence="10" id="KW-0175">Coiled coil</keyword>
<dbReference type="GO" id="GO:0016787">
    <property type="term" value="F:hydrolase activity"/>
    <property type="evidence" value="ECO:0007669"/>
    <property type="project" value="UniProtKB-KW"/>
</dbReference>
<dbReference type="HAMAP" id="MF_01471">
    <property type="entry name" value="Cas2"/>
    <property type="match status" value="1"/>
</dbReference>
<dbReference type="Gene3D" id="3.30.70.240">
    <property type="match status" value="1"/>
</dbReference>
<evidence type="ECO:0000256" key="6">
    <source>
        <dbReference type="ARBA" id="ARBA00022801"/>
    </source>
</evidence>
<gene>
    <name evidence="9 11" type="primary">cas2</name>
    <name evidence="11" type="ORF">DXD17_12695</name>
</gene>
<dbReference type="GO" id="GO:0004521">
    <property type="term" value="F:RNA endonuclease activity"/>
    <property type="evidence" value="ECO:0007669"/>
    <property type="project" value="InterPro"/>
</dbReference>
<accession>A0A3E4LJV9</accession>
<evidence type="ECO:0000256" key="9">
    <source>
        <dbReference type="HAMAP-Rule" id="MF_01471"/>
    </source>
</evidence>
<comment type="caution">
    <text evidence="11">The sequence shown here is derived from an EMBL/GenBank/DDBJ whole genome shotgun (WGS) entry which is preliminary data.</text>
</comment>
<dbReference type="GO" id="GO:0046872">
    <property type="term" value="F:metal ion binding"/>
    <property type="evidence" value="ECO:0007669"/>
    <property type="project" value="UniProtKB-UniRule"/>
</dbReference>
<reference evidence="11 12" key="1">
    <citation type="submission" date="2018-08" db="EMBL/GenBank/DDBJ databases">
        <title>A genome reference for cultivated species of the human gut microbiota.</title>
        <authorList>
            <person name="Zou Y."/>
            <person name="Xue W."/>
            <person name="Luo G."/>
        </authorList>
    </citation>
    <scope>NUCLEOTIDE SEQUENCE [LARGE SCALE GENOMIC DNA]</scope>
    <source>
        <strain evidence="11 12">TF11-7</strain>
    </source>
</reference>
<name>A0A3E4LJV9_9FIRM</name>
<evidence type="ECO:0000256" key="4">
    <source>
        <dbReference type="ARBA" id="ARBA00022723"/>
    </source>
</evidence>
<dbReference type="CDD" id="cd09725">
    <property type="entry name" value="Cas2_I_II_III"/>
    <property type="match status" value="1"/>
</dbReference>
<dbReference type="PANTHER" id="PTHR34405">
    <property type="entry name" value="CRISPR-ASSOCIATED ENDORIBONUCLEASE CAS2"/>
    <property type="match status" value="1"/>
</dbReference>